<dbReference type="RefSeq" id="WP_148086296.1">
    <property type="nucleotide sequence ID" value="NZ_RJKE01000001.1"/>
</dbReference>
<dbReference type="EMBL" id="RJKE01000001">
    <property type="protein sequence ID" value="ROO91070.1"/>
    <property type="molecule type" value="Genomic_DNA"/>
</dbReference>
<keyword evidence="3" id="KW-1185">Reference proteome</keyword>
<dbReference type="Proteomes" id="UP000272400">
    <property type="component" value="Unassembled WGS sequence"/>
</dbReference>
<proteinExistence type="predicted"/>
<evidence type="ECO:0000313" key="3">
    <source>
        <dbReference type="Proteomes" id="UP000272400"/>
    </source>
</evidence>
<name>A0A3N1DC39_9ACTN</name>
<reference evidence="2 3" key="1">
    <citation type="submission" date="2018-11" db="EMBL/GenBank/DDBJ databases">
        <title>Sequencing the genomes of 1000 actinobacteria strains.</title>
        <authorList>
            <person name="Klenk H.-P."/>
        </authorList>
    </citation>
    <scope>NUCLEOTIDE SEQUENCE [LARGE SCALE GENOMIC DNA]</scope>
    <source>
        <strain evidence="2 3">DSM 44254</strain>
    </source>
</reference>
<accession>A0A3N1DC39</accession>
<evidence type="ECO:0000313" key="2">
    <source>
        <dbReference type="EMBL" id="ROO91070.1"/>
    </source>
</evidence>
<sequence>MQTGYTDDGQLLLLLTGAWQLLTGRARAADPDAPPDELIAFWSDPAMESVAPRAALWAPEPGEPVTEPGRSAPGERS</sequence>
<organism evidence="2 3">
    <name type="scientific">Actinocorallia herbida</name>
    <dbReference type="NCBI Taxonomy" id="58109"/>
    <lineage>
        <taxon>Bacteria</taxon>
        <taxon>Bacillati</taxon>
        <taxon>Actinomycetota</taxon>
        <taxon>Actinomycetes</taxon>
        <taxon>Streptosporangiales</taxon>
        <taxon>Thermomonosporaceae</taxon>
        <taxon>Actinocorallia</taxon>
    </lineage>
</organism>
<gene>
    <name evidence="2" type="ORF">EDD29_8817</name>
</gene>
<dbReference type="AlphaFoldDB" id="A0A3N1DC39"/>
<comment type="caution">
    <text evidence="2">The sequence shown here is derived from an EMBL/GenBank/DDBJ whole genome shotgun (WGS) entry which is preliminary data.</text>
</comment>
<evidence type="ECO:0000256" key="1">
    <source>
        <dbReference type="SAM" id="MobiDB-lite"/>
    </source>
</evidence>
<protein>
    <submittedName>
        <fullName evidence="2">Uncharacterized protein</fullName>
    </submittedName>
</protein>
<feature type="region of interest" description="Disordered" evidence="1">
    <location>
        <begin position="55"/>
        <end position="77"/>
    </location>
</feature>